<sequence length="440" mass="49456">MKKYTTGLCLLSTLFFTSVSGFANSRDNECHVPALAKCPHPIDRAYPNVKVMLTWSQSERLLGFRNDYRSYPGDVFHAVNPRVLERDVQNLADITYQLKGMTYRLEDYIKRNNVTALMVIKQGKVIFEYYGQGNTKETLWTSRSVGKSVVSTLVGIALQEGKITSLDDNIIKYNPNVKGTAWEGVTVRQLLQHTSGVEWGEDYEKLDSDFAKMTECEANPDVYKCVEQLVVNPKRESYAKPGEVWSYSSGGAWLLGDSLEKATGVSLAQYLESKIWQPFGMTSDGVWQSYELGKHNVGAHGFNATLEDWGKFGLFIANNGVLDNGKKILPENWVGEAKNWVQAKNSINDIYPEGIYGFEWWNNSVPQKAQDVEPKTGLDSQNTLWAIGIFGQFIVVNPKEQLVIAQWSTWPVAYPAEDGQSLEASLIYNAINNHLNKMAN</sequence>
<dbReference type="HOGENOM" id="CLU_030169_0_2_6"/>
<dbReference type="PANTHER" id="PTHR43283:SF14">
    <property type="entry name" value="BLL8153 PROTEIN"/>
    <property type="match status" value="1"/>
</dbReference>
<keyword evidence="1" id="KW-0732">Signal</keyword>
<feature type="domain" description="Beta-lactamase-related" evidence="2">
    <location>
        <begin position="116"/>
        <end position="412"/>
    </location>
</feature>
<feature type="signal peptide" evidence="1">
    <location>
        <begin position="1"/>
        <end position="23"/>
    </location>
</feature>
<protein>
    <submittedName>
        <fullName evidence="3">Beta-lactamase family protein</fullName>
    </submittedName>
</protein>
<dbReference type="OrthoDB" id="119951at2"/>
<dbReference type="Gene3D" id="3.40.710.10">
    <property type="entry name" value="DD-peptidase/beta-lactamase superfamily"/>
    <property type="match status" value="1"/>
</dbReference>
<keyword evidence="4" id="KW-1185">Reference proteome</keyword>
<dbReference type="Proteomes" id="UP000028500">
    <property type="component" value="Unassembled WGS sequence"/>
</dbReference>
<evidence type="ECO:0000259" key="2">
    <source>
        <dbReference type="Pfam" id="PF00144"/>
    </source>
</evidence>
<dbReference type="InterPro" id="IPR012338">
    <property type="entry name" value="Beta-lactam/transpept-like"/>
</dbReference>
<gene>
    <name evidence="3" type="ORF">XBKQ1_1080001</name>
</gene>
<evidence type="ECO:0000256" key="1">
    <source>
        <dbReference type="SAM" id="SignalP"/>
    </source>
</evidence>
<dbReference type="RefSeq" id="WP_038245424.1">
    <property type="nucleotide sequence ID" value="NZ_CAWLZI010000104.1"/>
</dbReference>
<feature type="chain" id="PRO_5001721992" evidence="1">
    <location>
        <begin position="24"/>
        <end position="440"/>
    </location>
</feature>
<dbReference type="InterPro" id="IPR001466">
    <property type="entry name" value="Beta-lactam-related"/>
</dbReference>
<dbReference type="InterPro" id="IPR050789">
    <property type="entry name" value="Diverse_Enzym_Activities"/>
</dbReference>
<dbReference type="SUPFAM" id="SSF56601">
    <property type="entry name" value="beta-lactamase/transpeptidase-like"/>
    <property type="match status" value="1"/>
</dbReference>
<evidence type="ECO:0000313" key="3">
    <source>
        <dbReference type="EMBL" id="CDH18252.1"/>
    </source>
</evidence>
<proteinExistence type="predicted"/>
<dbReference type="EMBL" id="CBSY010000011">
    <property type="protein sequence ID" value="CDH18252.1"/>
    <property type="molecule type" value="Genomic_DNA"/>
</dbReference>
<evidence type="ECO:0000313" key="4">
    <source>
        <dbReference type="Proteomes" id="UP000028500"/>
    </source>
</evidence>
<accession>A0A077PBX7</accession>
<reference evidence="3" key="1">
    <citation type="submission" date="2013-07" db="EMBL/GenBank/DDBJ databases">
        <title>Sub-species coevolution in mutualistic symbiosis.</title>
        <authorList>
            <person name="Murfin K."/>
            <person name="Klassen J."/>
            <person name="Lee M."/>
            <person name="Forst S."/>
            <person name="Stock P."/>
            <person name="Goodrich-Blair H."/>
        </authorList>
    </citation>
    <scope>NUCLEOTIDE SEQUENCE [LARGE SCALE GENOMIC DNA]</scope>
    <source>
        <strain evidence="3">Kraussei Quebec</strain>
    </source>
</reference>
<organism evidence="3 4">
    <name type="scientific">Xenorhabdus bovienii str. kraussei Quebec</name>
    <dbReference type="NCBI Taxonomy" id="1398203"/>
    <lineage>
        <taxon>Bacteria</taxon>
        <taxon>Pseudomonadati</taxon>
        <taxon>Pseudomonadota</taxon>
        <taxon>Gammaproteobacteria</taxon>
        <taxon>Enterobacterales</taxon>
        <taxon>Morganellaceae</taxon>
        <taxon>Xenorhabdus</taxon>
    </lineage>
</organism>
<name>A0A077PBX7_XENBV</name>
<comment type="caution">
    <text evidence="3">The sequence shown here is derived from an EMBL/GenBank/DDBJ whole genome shotgun (WGS) entry which is preliminary data.</text>
</comment>
<dbReference type="PANTHER" id="PTHR43283">
    <property type="entry name" value="BETA-LACTAMASE-RELATED"/>
    <property type="match status" value="1"/>
</dbReference>
<dbReference type="AlphaFoldDB" id="A0A077PBX7"/>
<dbReference type="Pfam" id="PF00144">
    <property type="entry name" value="Beta-lactamase"/>
    <property type="match status" value="1"/>
</dbReference>